<protein>
    <recommendedName>
        <fullName evidence="2">DUF7939 domain-containing protein</fullName>
    </recommendedName>
</protein>
<accession>A0ABW2LBB4</accession>
<dbReference type="Proteomes" id="UP001596472">
    <property type="component" value="Unassembled WGS sequence"/>
</dbReference>
<organism evidence="3 4">
    <name type="scientific">Haloferula chungangensis</name>
    <dbReference type="NCBI Taxonomy" id="1048331"/>
    <lineage>
        <taxon>Bacteria</taxon>
        <taxon>Pseudomonadati</taxon>
        <taxon>Verrucomicrobiota</taxon>
        <taxon>Verrucomicrobiia</taxon>
        <taxon>Verrucomicrobiales</taxon>
        <taxon>Verrucomicrobiaceae</taxon>
        <taxon>Haloferula</taxon>
    </lineage>
</organism>
<dbReference type="RefSeq" id="WP_379714598.1">
    <property type="nucleotide sequence ID" value="NZ_JBHTBS010000009.1"/>
</dbReference>
<feature type="region of interest" description="Disordered" evidence="1">
    <location>
        <begin position="399"/>
        <end position="420"/>
    </location>
</feature>
<dbReference type="PANTHER" id="PTHR40940:SF1">
    <property type="entry name" value="PROTEIN BATD"/>
    <property type="match status" value="1"/>
</dbReference>
<evidence type="ECO:0000259" key="2">
    <source>
        <dbReference type="Pfam" id="PF25607"/>
    </source>
</evidence>
<evidence type="ECO:0000313" key="3">
    <source>
        <dbReference type="EMBL" id="MFC7338786.1"/>
    </source>
</evidence>
<dbReference type="PANTHER" id="PTHR40940">
    <property type="entry name" value="PROTEIN BATD-RELATED"/>
    <property type="match status" value="1"/>
</dbReference>
<dbReference type="EMBL" id="JBHTBS010000009">
    <property type="protein sequence ID" value="MFC7338786.1"/>
    <property type="molecule type" value="Genomic_DNA"/>
</dbReference>
<keyword evidence="4" id="KW-1185">Reference proteome</keyword>
<feature type="domain" description="DUF7939" evidence="2">
    <location>
        <begin position="331"/>
        <end position="404"/>
    </location>
</feature>
<dbReference type="InterPro" id="IPR025738">
    <property type="entry name" value="BatD"/>
</dbReference>
<reference evidence="4" key="1">
    <citation type="journal article" date="2019" name="Int. J. Syst. Evol. Microbiol.">
        <title>The Global Catalogue of Microorganisms (GCM) 10K type strain sequencing project: providing services to taxonomists for standard genome sequencing and annotation.</title>
        <authorList>
            <consortium name="The Broad Institute Genomics Platform"/>
            <consortium name="The Broad Institute Genome Sequencing Center for Infectious Disease"/>
            <person name="Wu L."/>
            <person name="Ma J."/>
        </authorList>
    </citation>
    <scope>NUCLEOTIDE SEQUENCE [LARGE SCALE GENOMIC DNA]</scope>
    <source>
        <strain evidence="4">CGMCC 4.1467</strain>
    </source>
</reference>
<proteinExistence type="predicted"/>
<name>A0ABW2LBB4_9BACT</name>
<evidence type="ECO:0000256" key="1">
    <source>
        <dbReference type="SAM" id="MobiDB-lite"/>
    </source>
</evidence>
<dbReference type="InterPro" id="IPR057699">
    <property type="entry name" value="DUF7939"/>
</dbReference>
<evidence type="ECO:0000313" key="4">
    <source>
        <dbReference type="Proteomes" id="UP001596472"/>
    </source>
</evidence>
<gene>
    <name evidence="3" type="ORF">ACFQY0_16440</name>
</gene>
<dbReference type="Pfam" id="PF25607">
    <property type="entry name" value="DUF7939"/>
    <property type="match status" value="1"/>
</dbReference>
<comment type="caution">
    <text evidence="3">The sequence shown here is derived from an EMBL/GenBank/DDBJ whole genome shotgun (WGS) entry which is preliminary data.</text>
</comment>
<sequence length="420" mass="46374">MTSKEPQRFPDQIPSLMGSLVSLLLFLFVPTIGLAAEPGATLVIPKKEAWTGQRVPIFIELRAEGSFKSSASFDIPEIPQTVVIKVGNPVLSSETDGGNEVFVQSHEFALFSQASGNIEFPPITARFSHTKGYTGPVFDASYQTESVTLTLKRPPNSESLGFLVTTDSLTIEETWDPKPGPLETGAVLKRTIVQRASQQTGIALKPAPTPEIEGIRTYPATPKVSDKTERGTFLGERRETITYLVQQPGLHTLPEIRFDWWNPSTETLESKTLPAITFTATAPPTPPAKPSPLRYLWLVPVVIVLGLAAFYRRSIASGLHELHDRIDPPQRRAARQFVKACRSNDPAASIAAWNHFRQFDSEIISSVALKEELGRLNSMIYGIPKNQQEWTGEALARAFRQSQHHPAQADHVSQLPELNP</sequence>